<gene>
    <name evidence="1" type="ORF">EV420DRAFT_1146679</name>
</gene>
<keyword evidence="2" id="KW-1185">Reference proteome</keyword>
<dbReference type="EMBL" id="JAUEPS010000008">
    <property type="protein sequence ID" value="KAK0462956.1"/>
    <property type="molecule type" value="Genomic_DNA"/>
</dbReference>
<proteinExistence type="predicted"/>
<protein>
    <submittedName>
        <fullName evidence="1">Uncharacterized protein</fullName>
    </submittedName>
</protein>
<reference evidence="1" key="1">
    <citation type="submission" date="2023-06" db="EMBL/GenBank/DDBJ databases">
        <authorList>
            <consortium name="Lawrence Berkeley National Laboratory"/>
            <person name="Ahrendt S."/>
            <person name="Sahu N."/>
            <person name="Indic B."/>
            <person name="Wong-Bajracharya J."/>
            <person name="Merenyi Z."/>
            <person name="Ke H.-M."/>
            <person name="Monk M."/>
            <person name="Kocsube S."/>
            <person name="Drula E."/>
            <person name="Lipzen A."/>
            <person name="Balint B."/>
            <person name="Henrissat B."/>
            <person name="Andreopoulos B."/>
            <person name="Martin F.M."/>
            <person name="Harder C.B."/>
            <person name="Rigling D."/>
            <person name="Ford K.L."/>
            <person name="Foster G.D."/>
            <person name="Pangilinan J."/>
            <person name="Papanicolaou A."/>
            <person name="Barry K."/>
            <person name="LaButti K."/>
            <person name="Viragh M."/>
            <person name="Koriabine M."/>
            <person name="Yan M."/>
            <person name="Riley R."/>
            <person name="Champramary S."/>
            <person name="Plett K.L."/>
            <person name="Tsai I.J."/>
            <person name="Slot J."/>
            <person name="Sipos G."/>
            <person name="Plett J."/>
            <person name="Nagy L.G."/>
            <person name="Grigoriev I.V."/>
        </authorList>
    </citation>
    <scope>NUCLEOTIDE SEQUENCE</scope>
    <source>
        <strain evidence="1">CCBAS 213</strain>
    </source>
</reference>
<organism evidence="1 2">
    <name type="scientific">Armillaria tabescens</name>
    <name type="common">Ringless honey mushroom</name>
    <name type="synonym">Agaricus tabescens</name>
    <dbReference type="NCBI Taxonomy" id="1929756"/>
    <lineage>
        <taxon>Eukaryota</taxon>
        <taxon>Fungi</taxon>
        <taxon>Dikarya</taxon>
        <taxon>Basidiomycota</taxon>
        <taxon>Agaricomycotina</taxon>
        <taxon>Agaricomycetes</taxon>
        <taxon>Agaricomycetidae</taxon>
        <taxon>Agaricales</taxon>
        <taxon>Marasmiineae</taxon>
        <taxon>Physalacriaceae</taxon>
        <taxon>Desarmillaria</taxon>
    </lineage>
</organism>
<accession>A0AA39T3Z7</accession>
<sequence length="226" mass="25178">MTRRKIALICMKTGGIPSYAFLKGYLGCQATRFVVKRGSLSLPSSAPFIGILGPSVPTYLPSRHRRCNRRRHFNPVFETRMYCHGTTTDLLQCAGIAGIMTAGHQGDDGSIQAACPIGRTGDVFQEEVRIYPCRQQENISPIRCRESCSAVIEPPALLMLWTFRVPSIFPLLEGGNLTTIRHLGAALVFILPVVLKEPSRLNDAFWPLNDRVANVQVAYRRSRFIC</sequence>
<dbReference type="Proteomes" id="UP001175211">
    <property type="component" value="Unassembled WGS sequence"/>
</dbReference>
<dbReference type="GeneID" id="85349612"/>
<evidence type="ECO:0000313" key="2">
    <source>
        <dbReference type="Proteomes" id="UP001175211"/>
    </source>
</evidence>
<dbReference type="AlphaFoldDB" id="A0AA39T3Z7"/>
<name>A0AA39T3Z7_ARMTA</name>
<dbReference type="RefSeq" id="XP_060334422.1">
    <property type="nucleotide sequence ID" value="XM_060466064.1"/>
</dbReference>
<comment type="caution">
    <text evidence="1">The sequence shown here is derived from an EMBL/GenBank/DDBJ whole genome shotgun (WGS) entry which is preliminary data.</text>
</comment>
<evidence type="ECO:0000313" key="1">
    <source>
        <dbReference type="EMBL" id="KAK0462956.1"/>
    </source>
</evidence>